<feature type="compositionally biased region" description="Polar residues" evidence="1">
    <location>
        <begin position="311"/>
        <end position="321"/>
    </location>
</feature>
<reference evidence="3" key="1">
    <citation type="submission" date="2021-01" db="EMBL/GenBank/DDBJ databases">
        <authorList>
            <person name="Corre E."/>
            <person name="Pelletier E."/>
            <person name="Niang G."/>
            <person name="Scheremetjew M."/>
            <person name="Finn R."/>
            <person name="Kale V."/>
            <person name="Holt S."/>
            <person name="Cochrane G."/>
            <person name="Meng A."/>
            <person name="Brown T."/>
            <person name="Cohen L."/>
        </authorList>
    </citation>
    <scope>NUCLEOTIDE SEQUENCE</scope>
    <source>
        <strain evidence="3">SAG 63-3</strain>
    </source>
</reference>
<feature type="region of interest" description="Disordered" evidence="1">
    <location>
        <begin position="408"/>
        <end position="454"/>
    </location>
</feature>
<evidence type="ECO:0000256" key="1">
    <source>
        <dbReference type="SAM" id="MobiDB-lite"/>
    </source>
</evidence>
<sequence>MFLSFKEPNTKSINIFSYSNYAPNVQVNKKQNRLKSSSIPLKENYLATNCFFFLVLFIFFESIYICPANAMQCSDHNLESLVSVRCTSISSQDPCVITGLCSPNGCGTLNITSSLDLNTCHGAGVEVNCTGHLVCVSRTSPASPPPSSLFSSPLPPPTPSPAPPMLSSPPLPPPLAPSAPMSTPSSTILPEESYITFPAALSILPTAESLSLLASSAATVADVNTTDVTIVVVEQHVTSTFMILPFGVANNRGNNNKSSGQGPHGKNGNYFWTHVTRSKESGNFIIVDPKSGYSNNSEKKEGKEGRGNKSVSIDNQGGSQVINSPNASTNSTSSPITFTASTAPPVRSIVDAPINSTSTPFSNIAKPNRKIYHRPPFSSSITATTAYGLTPISSTLKAVTSTTASEQAWVEGVGEDQVKNKEAELNEKDAKERDEDARGGKDKGDRTDDEGTDRDVEIVEELRRHYDDVGRHRLMLDSASSSAKTSLEAAIAASLNASCSETLLRKVWQFVVMSLGVPGSNVSVACLNENGNIVSSLSATDPVFFSPSYNATAVNSAGGIAVAVQVSLGVDMNVTSLTLELSALNTSLTSDGLALVMSKTPSATSLSSCTVSVTIVNDAVTHLTVAPVAIVSAMVNSLTSAGVAADGFVVDYYENVYSLIQPCKKPNILNRCGAAAVAALSGLVVGALLAVLLIVLVMMFLYRKIVYEMYDEDDFHLPSTMGSLSPATTMERSSEQNSNETDDENGEEPKDLITTSNDIILIVRAVAS</sequence>
<feature type="region of interest" description="Disordered" evidence="1">
    <location>
        <begin position="726"/>
        <end position="751"/>
    </location>
</feature>
<feature type="transmembrane region" description="Helical" evidence="2">
    <location>
        <begin position="673"/>
        <end position="702"/>
    </location>
</feature>
<accession>A0A7S0UN99</accession>
<dbReference type="AlphaFoldDB" id="A0A7S0UN99"/>
<feature type="compositionally biased region" description="Basic and acidic residues" evidence="1">
    <location>
        <begin position="297"/>
        <end position="307"/>
    </location>
</feature>
<feature type="compositionally biased region" description="Polar residues" evidence="1">
    <location>
        <begin position="726"/>
        <end position="739"/>
    </location>
</feature>
<feature type="compositionally biased region" description="Low complexity" evidence="1">
    <location>
        <begin position="322"/>
        <end position="334"/>
    </location>
</feature>
<keyword evidence="2" id="KW-0472">Membrane</keyword>
<keyword evidence="2" id="KW-1133">Transmembrane helix</keyword>
<feature type="compositionally biased region" description="Basic and acidic residues" evidence="1">
    <location>
        <begin position="416"/>
        <end position="446"/>
    </location>
</feature>
<gene>
    <name evidence="3" type="ORF">PPAR00522_LOCUS417</name>
</gene>
<proteinExistence type="predicted"/>
<organism evidence="3">
    <name type="scientific">Polytomella parva</name>
    <dbReference type="NCBI Taxonomy" id="51329"/>
    <lineage>
        <taxon>Eukaryota</taxon>
        <taxon>Viridiplantae</taxon>
        <taxon>Chlorophyta</taxon>
        <taxon>core chlorophytes</taxon>
        <taxon>Chlorophyceae</taxon>
        <taxon>CS clade</taxon>
        <taxon>Chlamydomonadales</taxon>
        <taxon>Chlamydomonadaceae</taxon>
        <taxon>Polytomella</taxon>
    </lineage>
</organism>
<keyword evidence="2" id="KW-0812">Transmembrane</keyword>
<evidence type="ECO:0000256" key="2">
    <source>
        <dbReference type="SAM" id="Phobius"/>
    </source>
</evidence>
<evidence type="ECO:0000313" key="3">
    <source>
        <dbReference type="EMBL" id="CAD8764033.1"/>
    </source>
</evidence>
<dbReference type="EMBL" id="HBFM01000779">
    <property type="protein sequence ID" value="CAD8764033.1"/>
    <property type="molecule type" value="Transcribed_RNA"/>
</dbReference>
<name>A0A7S0UN99_9CHLO</name>
<feature type="region of interest" description="Disordered" evidence="1">
    <location>
        <begin position="286"/>
        <end position="334"/>
    </location>
</feature>
<protein>
    <submittedName>
        <fullName evidence="3">Uncharacterized protein</fullName>
    </submittedName>
</protein>
<feature type="region of interest" description="Disordered" evidence="1">
    <location>
        <begin position="146"/>
        <end position="185"/>
    </location>
</feature>
<feature type="compositionally biased region" description="Pro residues" evidence="1">
    <location>
        <begin position="146"/>
        <end position="177"/>
    </location>
</feature>